<sequence length="158" mass="16548">MKVVFLATFLLFISGVVAISNEDFNMNFTSEGKSIIQSNEQAHELIGNIDGNGNKGVSTRVNHKVVFMERINEHKHELSVTVRKGGGGKGGGGRGGGFGIGRGAGAAAGVVVGGTTAGVVGEESINHGPRHSHNSAASFYAGTYFCFSTFILCVIFWL</sequence>
<evidence type="ECO:0000313" key="3">
    <source>
        <dbReference type="EMBL" id="KEH28562.1"/>
    </source>
</evidence>
<protein>
    <submittedName>
        <fullName evidence="3">Transmembrane protein, putative</fullName>
    </submittedName>
</protein>
<feature type="transmembrane region" description="Helical" evidence="1">
    <location>
        <begin position="139"/>
        <end position="157"/>
    </location>
</feature>
<dbReference type="AlphaFoldDB" id="A0A072UFV3"/>
<evidence type="ECO:0000313" key="5">
    <source>
        <dbReference type="Proteomes" id="UP000002051"/>
    </source>
</evidence>
<proteinExistence type="predicted"/>
<evidence type="ECO:0000256" key="1">
    <source>
        <dbReference type="SAM" id="Phobius"/>
    </source>
</evidence>
<organism evidence="3 5">
    <name type="scientific">Medicago truncatula</name>
    <name type="common">Barrel medic</name>
    <name type="synonym">Medicago tribuloides</name>
    <dbReference type="NCBI Taxonomy" id="3880"/>
    <lineage>
        <taxon>Eukaryota</taxon>
        <taxon>Viridiplantae</taxon>
        <taxon>Streptophyta</taxon>
        <taxon>Embryophyta</taxon>
        <taxon>Tracheophyta</taxon>
        <taxon>Spermatophyta</taxon>
        <taxon>Magnoliopsida</taxon>
        <taxon>eudicotyledons</taxon>
        <taxon>Gunneridae</taxon>
        <taxon>Pentapetalae</taxon>
        <taxon>rosids</taxon>
        <taxon>fabids</taxon>
        <taxon>Fabales</taxon>
        <taxon>Fabaceae</taxon>
        <taxon>Papilionoideae</taxon>
        <taxon>50 kb inversion clade</taxon>
        <taxon>NPAAA clade</taxon>
        <taxon>Hologalegina</taxon>
        <taxon>IRL clade</taxon>
        <taxon>Trifolieae</taxon>
        <taxon>Medicago</taxon>
    </lineage>
</organism>
<feature type="chain" id="PRO_5014499592" evidence="2">
    <location>
        <begin position="19"/>
        <end position="158"/>
    </location>
</feature>
<keyword evidence="1" id="KW-1133">Transmembrane helix</keyword>
<dbReference type="EnsemblPlants" id="KEH28562">
    <property type="protein sequence ID" value="KEH28562"/>
    <property type="gene ID" value="MTR_4g007560"/>
</dbReference>
<keyword evidence="5" id="KW-1185">Reference proteome</keyword>
<evidence type="ECO:0000313" key="4">
    <source>
        <dbReference type="EnsemblPlants" id="KEH28562"/>
    </source>
</evidence>
<accession>A0A072UFV3</accession>
<evidence type="ECO:0000256" key="2">
    <source>
        <dbReference type="SAM" id="SignalP"/>
    </source>
</evidence>
<dbReference type="Proteomes" id="UP000002051">
    <property type="component" value="Chromosome 4"/>
</dbReference>
<reference evidence="3 5" key="2">
    <citation type="journal article" date="2014" name="BMC Genomics">
        <title>An improved genome release (version Mt4.0) for the model legume Medicago truncatula.</title>
        <authorList>
            <person name="Tang H."/>
            <person name="Krishnakumar V."/>
            <person name="Bidwell S."/>
            <person name="Rosen B."/>
            <person name="Chan A."/>
            <person name="Zhou S."/>
            <person name="Gentzbittel L."/>
            <person name="Childs K.L."/>
            <person name="Yandell M."/>
            <person name="Gundlach H."/>
            <person name="Mayer K.F."/>
            <person name="Schwartz D.C."/>
            <person name="Town C.D."/>
        </authorList>
    </citation>
    <scope>GENOME REANNOTATION</scope>
    <source>
        <strain evidence="3">A17</strain>
        <strain evidence="4 5">cv. Jemalong A17</strain>
    </source>
</reference>
<gene>
    <name evidence="3" type="ordered locus">MTR_4g007560</name>
</gene>
<name>A0A072UFV3_MEDTR</name>
<keyword evidence="2" id="KW-0732">Signal</keyword>
<keyword evidence="1 3" id="KW-0812">Transmembrane</keyword>
<keyword evidence="1" id="KW-0472">Membrane</keyword>
<reference evidence="3 5" key="1">
    <citation type="journal article" date="2011" name="Nature">
        <title>The Medicago genome provides insight into the evolution of rhizobial symbioses.</title>
        <authorList>
            <person name="Young N.D."/>
            <person name="Debelle F."/>
            <person name="Oldroyd G.E."/>
            <person name="Geurts R."/>
            <person name="Cannon S.B."/>
            <person name="Udvardi M.K."/>
            <person name="Benedito V.A."/>
            <person name="Mayer K.F."/>
            <person name="Gouzy J."/>
            <person name="Schoof H."/>
            <person name="Van de Peer Y."/>
            <person name="Proost S."/>
            <person name="Cook D.R."/>
            <person name="Meyers B.C."/>
            <person name="Spannagl M."/>
            <person name="Cheung F."/>
            <person name="De Mita S."/>
            <person name="Krishnakumar V."/>
            <person name="Gundlach H."/>
            <person name="Zhou S."/>
            <person name="Mudge J."/>
            <person name="Bharti A.K."/>
            <person name="Murray J.D."/>
            <person name="Naoumkina M.A."/>
            <person name="Rosen B."/>
            <person name="Silverstein K.A."/>
            <person name="Tang H."/>
            <person name="Rombauts S."/>
            <person name="Zhao P.X."/>
            <person name="Zhou P."/>
            <person name="Barbe V."/>
            <person name="Bardou P."/>
            <person name="Bechner M."/>
            <person name="Bellec A."/>
            <person name="Berger A."/>
            <person name="Berges H."/>
            <person name="Bidwell S."/>
            <person name="Bisseling T."/>
            <person name="Choisne N."/>
            <person name="Couloux A."/>
            <person name="Denny R."/>
            <person name="Deshpande S."/>
            <person name="Dai X."/>
            <person name="Doyle J.J."/>
            <person name="Dudez A.M."/>
            <person name="Farmer A.D."/>
            <person name="Fouteau S."/>
            <person name="Franken C."/>
            <person name="Gibelin C."/>
            <person name="Gish J."/>
            <person name="Goldstein S."/>
            <person name="Gonzalez A.J."/>
            <person name="Green P.J."/>
            <person name="Hallab A."/>
            <person name="Hartog M."/>
            <person name="Hua A."/>
            <person name="Humphray S.J."/>
            <person name="Jeong D.H."/>
            <person name="Jing Y."/>
            <person name="Jocker A."/>
            <person name="Kenton S.M."/>
            <person name="Kim D.J."/>
            <person name="Klee K."/>
            <person name="Lai H."/>
            <person name="Lang C."/>
            <person name="Lin S."/>
            <person name="Macmil S.L."/>
            <person name="Magdelenat G."/>
            <person name="Matthews L."/>
            <person name="McCorrison J."/>
            <person name="Monaghan E.L."/>
            <person name="Mun J.H."/>
            <person name="Najar F.Z."/>
            <person name="Nicholson C."/>
            <person name="Noirot C."/>
            <person name="O'Bleness M."/>
            <person name="Paule C.R."/>
            <person name="Poulain J."/>
            <person name="Prion F."/>
            <person name="Qin B."/>
            <person name="Qu C."/>
            <person name="Retzel E.F."/>
            <person name="Riddle C."/>
            <person name="Sallet E."/>
            <person name="Samain S."/>
            <person name="Samson N."/>
            <person name="Sanders I."/>
            <person name="Saurat O."/>
            <person name="Scarpelli C."/>
            <person name="Schiex T."/>
            <person name="Segurens B."/>
            <person name="Severin A.J."/>
            <person name="Sherrier D.J."/>
            <person name="Shi R."/>
            <person name="Sims S."/>
            <person name="Singer S.R."/>
            <person name="Sinharoy S."/>
            <person name="Sterck L."/>
            <person name="Viollet A."/>
            <person name="Wang B.B."/>
            <person name="Wang K."/>
            <person name="Wang M."/>
            <person name="Wang X."/>
            <person name="Warfsmann J."/>
            <person name="Weissenbach J."/>
            <person name="White D.D."/>
            <person name="White J.D."/>
            <person name="Wiley G.B."/>
            <person name="Wincker P."/>
            <person name="Xing Y."/>
            <person name="Yang L."/>
            <person name="Yao Z."/>
            <person name="Ying F."/>
            <person name="Zhai J."/>
            <person name="Zhou L."/>
            <person name="Zuber A."/>
            <person name="Denarie J."/>
            <person name="Dixon R.A."/>
            <person name="May G.D."/>
            <person name="Schwartz D.C."/>
            <person name="Rogers J."/>
            <person name="Quetier F."/>
            <person name="Town C.D."/>
            <person name="Roe B.A."/>
        </authorList>
    </citation>
    <scope>NUCLEOTIDE SEQUENCE [LARGE SCALE GENOMIC DNA]</scope>
    <source>
        <strain evidence="3">A17</strain>
        <strain evidence="4 5">cv. Jemalong A17</strain>
    </source>
</reference>
<dbReference type="EMBL" id="CM001220">
    <property type="protein sequence ID" value="KEH28562.1"/>
    <property type="molecule type" value="Genomic_DNA"/>
</dbReference>
<dbReference type="OrthoDB" id="1431267at2759"/>
<reference evidence="4" key="3">
    <citation type="submission" date="2015-04" db="UniProtKB">
        <authorList>
            <consortium name="EnsemblPlants"/>
        </authorList>
    </citation>
    <scope>IDENTIFICATION</scope>
    <source>
        <strain evidence="4">cv. Jemalong A17</strain>
    </source>
</reference>
<feature type="signal peptide" evidence="2">
    <location>
        <begin position="1"/>
        <end position="18"/>
    </location>
</feature>
<dbReference type="HOGENOM" id="CLU_1663376_0_0_1"/>